<evidence type="ECO:0000256" key="1">
    <source>
        <dbReference type="SAM" id="MobiDB-lite"/>
    </source>
</evidence>
<gene>
    <name evidence="2" type="ORF">Tci_353581</name>
</gene>
<accession>A0A699HA74</accession>
<comment type="caution">
    <text evidence="2">The sequence shown here is derived from an EMBL/GenBank/DDBJ whole genome shotgun (WGS) entry which is preliminary data.</text>
</comment>
<evidence type="ECO:0000313" key="2">
    <source>
        <dbReference type="EMBL" id="GEX81606.1"/>
    </source>
</evidence>
<dbReference type="EMBL" id="BKCJ010131983">
    <property type="protein sequence ID" value="GEX81606.1"/>
    <property type="molecule type" value="Genomic_DNA"/>
</dbReference>
<protein>
    <submittedName>
        <fullName evidence="2">Ribonuclease H-like domain-containing protein</fullName>
    </submittedName>
</protein>
<reference evidence="2" key="1">
    <citation type="journal article" date="2019" name="Sci. Rep.">
        <title>Draft genome of Tanacetum cinerariifolium, the natural source of mosquito coil.</title>
        <authorList>
            <person name="Yamashiro T."/>
            <person name="Shiraishi A."/>
            <person name="Satake H."/>
            <person name="Nakayama K."/>
        </authorList>
    </citation>
    <scope>NUCLEOTIDE SEQUENCE</scope>
</reference>
<dbReference type="Gene3D" id="4.10.60.10">
    <property type="entry name" value="Zinc finger, CCHC-type"/>
    <property type="match status" value="1"/>
</dbReference>
<sequence length="208" mass="23971">MTDAKEIWEAIKSRFGGNDESKKMQKYILKQQFESFSISNSEGLHKGYDMFQSLLSQLETHGSCVSTEDANQKFLSGPQLDHEDLEQVDEFDLEEMDLKWQSKFECFNCHNTRHFSRECKTKRNQDSRRRDVENTGYKTRDDEKRPAKQDEHKAMVTIDGEGVNWTGHAEDETKDYGLMAFNPSNSGSDTKPRWENDPGKLGAASDLL</sequence>
<dbReference type="AlphaFoldDB" id="A0A699HA74"/>
<dbReference type="Pfam" id="PF14223">
    <property type="entry name" value="Retrotran_gag_2"/>
    <property type="match status" value="1"/>
</dbReference>
<organism evidence="2">
    <name type="scientific">Tanacetum cinerariifolium</name>
    <name type="common">Dalmatian daisy</name>
    <name type="synonym">Chrysanthemum cinerariifolium</name>
    <dbReference type="NCBI Taxonomy" id="118510"/>
    <lineage>
        <taxon>Eukaryota</taxon>
        <taxon>Viridiplantae</taxon>
        <taxon>Streptophyta</taxon>
        <taxon>Embryophyta</taxon>
        <taxon>Tracheophyta</taxon>
        <taxon>Spermatophyta</taxon>
        <taxon>Magnoliopsida</taxon>
        <taxon>eudicotyledons</taxon>
        <taxon>Gunneridae</taxon>
        <taxon>Pentapetalae</taxon>
        <taxon>asterids</taxon>
        <taxon>campanulids</taxon>
        <taxon>Asterales</taxon>
        <taxon>Asteraceae</taxon>
        <taxon>Asteroideae</taxon>
        <taxon>Anthemideae</taxon>
        <taxon>Anthemidinae</taxon>
        <taxon>Tanacetum</taxon>
    </lineage>
</organism>
<name>A0A699HA74_TANCI</name>
<feature type="region of interest" description="Disordered" evidence="1">
    <location>
        <begin position="118"/>
        <end position="208"/>
    </location>
</feature>
<proteinExistence type="predicted"/>
<feature type="compositionally biased region" description="Basic and acidic residues" evidence="1">
    <location>
        <begin position="118"/>
        <end position="154"/>
    </location>
</feature>
<feature type="non-terminal residue" evidence="2">
    <location>
        <position position="208"/>
    </location>
</feature>